<dbReference type="GO" id="GO:0016787">
    <property type="term" value="F:hydrolase activity"/>
    <property type="evidence" value="ECO:0007669"/>
    <property type="project" value="InterPro"/>
</dbReference>
<name>A0A381QEQ1_9ZZZZ</name>
<dbReference type="SUPFAM" id="SSF53474">
    <property type="entry name" value="alpha/beta-Hydrolases"/>
    <property type="match status" value="1"/>
</dbReference>
<dbReference type="InterPro" id="IPR004963">
    <property type="entry name" value="PAE/NOTUM"/>
</dbReference>
<dbReference type="InterPro" id="IPR029058">
    <property type="entry name" value="AB_hydrolase_fold"/>
</dbReference>
<dbReference type="PANTHER" id="PTHR21562:SF83">
    <property type="entry name" value="PECTIN ACETYLESTERASE 4"/>
    <property type="match status" value="1"/>
</dbReference>
<organism evidence="1">
    <name type="scientific">marine metagenome</name>
    <dbReference type="NCBI Taxonomy" id="408172"/>
    <lineage>
        <taxon>unclassified sequences</taxon>
        <taxon>metagenomes</taxon>
        <taxon>ecological metagenomes</taxon>
    </lineage>
</organism>
<accession>A0A381QEQ1</accession>
<dbReference type="PANTHER" id="PTHR21562">
    <property type="entry name" value="NOTUM-RELATED"/>
    <property type="match status" value="1"/>
</dbReference>
<protein>
    <recommendedName>
        <fullName evidence="2">VtpJ-therm</fullName>
    </recommendedName>
</protein>
<dbReference type="EMBL" id="UINC01001283">
    <property type="protein sequence ID" value="SUZ76547.1"/>
    <property type="molecule type" value="Genomic_DNA"/>
</dbReference>
<reference evidence="1" key="1">
    <citation type="submission" date="2018-05" db="EMBL/GenBank/DDBJ databases">
        <authorList>
            <person name="Lanie J.A."/>
            <person name="Ng W.-L."/>
            <person name="Kazmierczak K.M."/>
            <person name="Andrzejewski T.M."/>
            <person name="Davidsen T.M."/>
            <person name="Wayne K.J."/>
            <person name="Tettelin H."/>
            <person name="Glass J.I."/>
            <person name="Rusch D."/>
            <person name="Podicherti R."/>
            <person name="Tsui H.-C.T."/>
            <person name="Winkler M.E."/>
        </authorList>
    </citation>
    <scope>NUCLEOTIDE SEQUENCE</scope>
</reference>
<evidence type="ECO:0000313" key="1">
    <source>
        <dbReference type="EMBL" id="SUZ76547.1"/>
    </source>
</evidence>
<dbReference type="AlphaFoldDB" id="A0A381QEQ1"/>
<dbReference type="Pfam" id="PF03283">
    <property type="entry name" value="PAE"/>
    <property type="match status" value="1"/>
</dbReference>
<evidence type="ECO:0008006" key="2">
    <source>
        <dbReference type="Google" id="ProtNLM"/>
    </source>
</evidence>
<sequence length="358" mass="39074">MRTVLQLISSLALVALLSNCAGINKLELMESADLSDGWNDIVANGAYCSDGTDYNFSVKPGDPAKALLFLQGGGGCWNGMMCHPDLNPTYSINLRNDNPENMNGIFDFENRNNPFRNHTVIYIPYCTADVHLGSKVGEYTVPRLENFPGGEFEINHMGYPNAKVALDWIYEYLTNPSEFMVAGSSAGSVAVPVYAALIKDHYANARVVGFGDASGGYRGANFNPFDVWGIGDVLDQSPRFGSINRDGLGFYELFIAAGQGGDIVLASFDTKEDTVQKQFMGALGQDSESLLPTLKANLADISNQTANFSYFVADGSFHTILLRPQFYSLTESGFSFLEWFEELMNTGSAENVVCKTCN</sequence>
<gene>
    <name evidence="1" type="ORF">METZ01_LOCUS29401</name>
</gene>
<proteinExistence type="predicted"/>